<evidence type="ECO:0000313" key="10">
    <source>
        <dbReference type="Proteomes" id="UP000214610"/>
    </source>
</evidence>
<dbReference type="SUPFAM" id="SSF57863">
    <property type="entry name" value="ArfGap/RecO-like zinc finger"/>
    <property type="match status" value="1"/>
</dbReference>
<keyword evidence="10" id="KW-1185">Reference proteome</keyword>
<dbReference type="RefSeq" id="WP_066591565.1">
    <property type="nucleotide sequence ID" value="NZ_CAJTBZ010000022.1"/>
</dbReference>
<keyword evidence="4 7" id="KW-0233">DNA recombination</keyword>
<dbReference type="AlphaFoldDB" id="A0A227KTA2"/>
<dbReference type="InterPro" id="IPR003717">
    <property type="entry name" value="RecO"/>
</dbReference>
<comment type="caution">
    <text evidence="9">The sequence shown here is derived from an EMBL/GenBank/DDBJ whole genome shotgun (WGS) entry which is preliminary data.</text>
</comment>
<dbReference type="GO" id="GO:0043590">
    <property type="term" value="C:bacterial nucleoid"/>
    <property type="evidence" value="ECO:0007669"/>
    <property type="project" value="TreeGrafter"/>
</dbReference>
<comment type="similarity">
    <text evidence="1 7">Belongs to the RecO family.</text>
</comment>
<dbReference type="GO" id="GO:0006310">
    <property type="term" value="P:DNA recombination"/>
    <property type="evidence" value="ECO:0007669"/>
    <property type="project" value="UniProtKB-UniRule"/>
</dbReference>
<comment type="function">
    <text evidence="7">Involved in DNA repair and RecF pathway recombination.</text>
</comment>
<dbReference type="Pfam" id="PF02565">
    <property type="entry name" value="RecO_C"/>
    <property type="match status" value="1"/>
</dbReference>
<evidence type="ECO:0000256" key="6">
    <source>
        <dbReference type="ARBA" id="ARBA00033409"/>
    </source>
</evidence>
<accession>A0A227KTA2</accession>
<dbReference type="InterPro" id="IPR042242">
    <property type="entry name" value="RecO_C"/>
</dbReference>
<evidence type="ECO:0000256" key="5">
    <source>
        <dbReference type="ARBA" id="ARBA00023204"/>
    </source>
</evidence>
<dbReference type="HAMAP" id="MF_00201">
    <property type="entry name" value="RecO"/>
    <property type="match status" value="1"/>
</dbReference>
<feature type="domain" description="DNA replication/recombination mediator RecO N-terminal" evidence="8">
    <location>
        <begin position="13"/>
        <end position="84"/>
    </location>
</feature>
<dbReference type="EMBL" id="NHMP01000001">
    <property type="protein sequence ID" value="OXE51305.1"/>
    <property type="molecule type" value="Genomic_DNA"/>
</dbReference>
<proteinExistence type="inferred from homology"/>
<dbReference type="InterPro" id="IPR012340">
    <property type="entry name" value="NA-bd_OB-fold"/>
</dbReference>
<evidence type="ECO:0000256" key="3">
    <source>
        <dbReference type="ARBA" id="ARBA00022763"/>
    </source>
</evidence>
<dbReference type="PANTHER" id="PTHR33991:SF1">
    <property type="entry name" value="DNA REPAIR PROTEIN RECO"/>
    <property type="match status" value="1"/>
</dbReference>
<dbReference type="GO" id="GO:0006302">
    <property type="term" value="P:double-strand break repair"/>
    <property type="evidence" value="ECO:0007669"/>
    <property type="project" value="TreeGrafter"/>
</dbReference>
<evidence type="ECO:0000256" key="7">
    <source>
        <dbReference type="HAMAP-Rule" id="MF_00201"/>
    </source>
</evidence>
<dbReference type="InterPro" id="IPR022572">
    <property type="entry name" value="DNA_rep/recomb_RecO_N"/>
</dbReference>
<organism evidence="9 10">
    <name type="scientific">Turicimonas muris</name>
    <dbReference type="NCBI Taxonomy" id="1796652"/>
    <lineage>
        <taxon>Bacteria</taxon>
        <taxon>Pseudomonadati</taxon>
        <taxon>Pseudomonadota</taxon>
        <taxon>Betaproteobacteria</taxon>
        <taxon>Burkholderiales</taxon>
        <taxon>Sutterellaceae</taxon>
        <taxon>Turicimonas</taxon>
    </lineage>
</organism>
<reference evidence="10" key="1">
    <citation type="submission" date="2017-05" db="EMBL/GenBank/DDBJ databases">
        <title>Improved OligoMM genomes.</title>
        <authorList>
            <person name="Garzetti D."/>
        </authorList>
    </citation>
    <scope>NUCLEOTIDE SEQUENCE [LARGE SCALE GENOMIC DNA]</scope>
    <source>
        <strain evidence="10">YL45</strain>
    </source>
</reference>
<dbReference type="Gene3D" id="1.20.1440.120">
    <property type="entry name" value="Recombination protein O, C-terminal domain"/>
    <property type="match status" value="1"/>
</dbReference>
<sequence length="232" mass="26865">MNNQREPDNRVSHQPAFVLHTYPWKETSLIVDVLTRDYGRLSLVARGAKRPMSQYRGMLCPFCPLAVSFSGKGDIKILTKCEWHGTLMLPDTVLMSAFYMNEILVRLLPKREPVPKLFHSYFTTLRNLADKNKPHVSLRIFELDLLETLGYGVPELREGTNYQFVRGDWIQNTQTPESTGVAWYTLAAMRERRIKEGAQEKEVKGIIRDVISFYLDDKPVNTRKILSELKKF</sequence>
<evidence type="ECO:0000259" key="8">
    <source>
        <dbReference type="Pfam" id="PF11967"/>
    </source>
</evidence>
<dbReference type="Proteomes" id="UP000214610">
    <property type="component" value="Unassembled WGS sequence"/>
</dbReference>
<protein>
    <recommendedName>
        <fullName evidence="2 7">DNA repair protein RecO</fullName>
    </recommendedName>
    <alternativeName>
        <fullName evidence="6 7">Recombination protein O</fullName>
    </alternativeName>
</protein>
<keyword evidence="3 7" id="KW-0227">DNA damage</keyword>
<evidence type="ECO:0000256" key="4">
    <source>
        <dbReference type="ARBA" id="ARBA00023172"/>
    </source>
</evidence>
<evidence type="ECO:0000313" key="9">
    <source>
        <dbReference type="EMBL" id="OXE51305.1"/>
    </source>
</evidence>
<keyword evidence="5 7" id="KW-0234">DNA repair</keyword>
<evidence type="ECO:0000256" key="2">
    <source>
        <dbReference type="ARBA" id="ARBA00021310"/>
    </source>
</evidence>
<dbReference type="GeneID" id="78363510"/>
<gene>
    <name evidence="7" type="primary">recO</name>
    <name evidence="9" type="ORF">ADH67_03150</name>
</gene>
<dbReference type="Pfam" id="PF11967">
    <property type="entry name" value="RecO_N"/>
    <property type="match status" value="1"/>
</dbReference>
<evidence type="ECO:0000256" key="1">
    <source>
        <dbReference type="ARBA" id="ARBA00007452"/>
    </source>
</evidence>
<dbReference type="InterPro" id="IPR037278">
    <property type="entry name" value="ARFGAP/RecO"/>
</dbReference>
<dbReference type="Gene3D" id="2.40.50.140">
    <property type="entry name" value="Nucleic acid-binding proteins"/>
    <property type="match status" value="1"/>
</dbReference>
<dbReference type="NCBIfam" id="TIGR00613">
    <property type="entry name" value="reco"/>
    <property type="match status" value="1"/>
</dbReference>
<dbReference type="PANTHER" id="PTHR33991">
    <property type="entry name" value="DNA REPAIR PROTEIN RECO"/>
    <property type="match status" value="1"/>
</dbReference>
<dbReference type="SUPFAM" id="SSF50249">
    <property type="entry name" value="Nucleic acid-binding proteins"/>
    <property type="match status" value="1"/>
</dbReference>
<name>A0A227KTA2_9BURK</name>